<dbReference type="STRING" id="7574.A0A1S3ICD8"/>
<dbReference type="InterPro" id="IPR020556">
    <property type="entry name" value="Amidase_CS"/>
</dbReference>
<dbReference type="OrthoDB" id="421993at2759"/>
<evidence type="ECO:0000259" key="2">
    <source>
        <dbReference type="Pfam" id="PF01425"/>
    </source>
</evidence>
<dbReference type="GO" id="GO:0003824">
    <property type="term" value="F:catalytic activity"/>
    <property type="evidence" value="ECO:0007669"/>
    <property type="project" value="InterPro"/>
</dbReference>
<accession>A0A1S3ICD8</accession>
<dbReference type="Proteomes" id="UP000085678">
    <property type="component" value="Unplaced"/>
</dbReference>
<feature type="domain" description="Amidase" evidence="2">
    <location>
        <begin position="99"/>
        <end position="503"/>
    </location>
</feature>
<dbReference type="InterPro" id="IPR036928">
    <property type="entry name" value="AS_sf"/>
</dbReference>
<dbReference type="InParanoid" id="A0A1S3ICD8"/>
<dbReference type="GeneID" id="106162360"/>
<protein>
    <submittedName>
        <fullName evidence="4">Uncharacterized protein LOC106162360</fullName>
    </submittedName>
</protein>
<evidence type="ECO:0000256" key="1">
    <source>
        <dbReference type="ARBA" id="ARBA00009199"/>
    </source>
</evidence>
<evidence type="ECO:0000313" key="4">
    <source>
        <dbReference type="RefSeq" id="XP_013395089.1"/>
    </source>
</evidence>
<dbReference type="Gene3D" id="3.90.1300.10">
    <property type="entry name" value="Amidase signature (AS) domain"/>
    <property type="match status" value="1"/>
</dbReference>
<proteinExistence type="inferred from homology"/>
<dbReference type="AlphaFoldDB" id="A0A1S3ICD8"/>
<gene>
    <name evidence="4" type="primary">LOC106162360</name>
</gene>
<dbReference type="InterPro" id="IPR023631">
    <property type="entry name" value="Amidase_dom"/>
</dbReference>
<dbReference type="PANTHER" id="PTHR11895:SF170">
    <property type="entry name" value="AMIDASE"/>
    <property type="match status" value="1"/>
</dbReference>
<dbReference type="Pfam" id="PF01425">
    <property type="entry name" value="Amidase"/>
    <property type="match status" value="1"/>
</dbReference>
<dbReference type="SUPFAM" id="SSF75304">
    <property type="entry name" value="Amidase signature (AS) enzymes"/>
    <property type="match status" value="1"/>
</dbReference>
<reference evidence="4" key="1">
    <citation type="submission" date="2025-08" db="UniProtKB">
        <authorList>
            <consortium name="RefSeq"/>
        </authorList>
    </citation>
    <scope>IDENTIFICATION</scope>
    <source>
        <tissue evidence="4">Gonads</tissue>
    </source>
</reference>
<dbReference type="KEGG" id="lak:106162360"/>
<dbReference type="NCBIfam" id="NF005565">
    <property type="entry name" value="PRK07235.1"/>
    <property type="match status" value="1"/>
</dbReference>
<dbReference type="InterPro" id="IPR000120">
    <property type="entry name" value="Amidase"/>
</dbReference>
<dbReference type="RefSeq" id="XP_013395089.1">
    <property type="nucleotide sequence ID" value="XM_013539635.2"/>
</dbReference>
<dbReference type="PANTHER" id="PTHR11895">
    <property type="entry name" value="TRANSAMIDASE"/>
    <property type="match status" value="1"/>
</dbReference>
<dbReference type="PROSITE" id="PS00571">
    <property type="entry name" value="AMIDASES"/>
    <property type="match status" value="1"/>
</dbReference>
<sequence length="516" mass="56304">MAEKETCFGIPDGYTKAPAFIPPNKDQLKKIAEDLGLQLSQEELNEYREFMLTLEDKYRILDELPEPTLPVKYPRTPGWRPKPEDNPFNGWYWRTDIQGAPSGKLAGKTLGIKDNTAVAGVPMMNGSRVLEGYMPEFDATVVTRILDAGGRILGKTACEDLCFSGTSFTNSKMPILNPYDVSRSAGGSSSGSGALVAGGQIDMALGGDQGGSIRMPAAWCGIVGLKPTWGLVPYTGAIGMHPCVDHMGPMARTVEDCALLLEVIAGYDDGLDPRQVHIPNIVVPEYSKLLTADLKGMKVGMIKEGFAKCDSVVESTIRSAMQYFEEAGATVEETSIGECFVVPILYEGTYETIVNLTSIFGFPGIYPTAMEQAAARGMRTHLNDVSHTLKGVTLVGAYTKQRYNHIHYAKAMNCARLLRKAYDDALAKYDVLVLPTMPFLPTKLLEKGCSVKETLKRVQDMLIGKPQFNITHHPALSINAGFANGLPVGLMIVGKHFDEVTVLKAAYGFEKKRDEK</sequence>
<evidence type="ECO:0000313" key="3">
    <source>
        <dbReference type="Proteomes" id="UP000085678"/>
    </source>
</evidence>
<keyword evidence="3" id="KW-1185">Reference proteome</keyword>
<organism evidence="3 4">
    <name type="scientific">Lingula anatina</name>
    <name type="common">Brachiopod</name>
    <name type="synonym">Lingula unguis</name>
    <dbReference type="NCBI Taxonomy" id="7574"/>
    <lineage>
        <taxon>Eukaryota</taxon>
        <taxon>Metazoa</taxon>
        <taxon>Spiralia</taxon>
        <taxon>Lophotrochozoa</taxon>
        <taxon>Brachiopoda</taxon>
        <taxon>Linguliformea</taxon>
        <taxon>Lingulata</taxon>
        <taxon>Lingulida</taxon>
        <taxon>Linguloidea</taxon>
        <taxon>Lingulidae</taxon>
        <taxon>Lingula</taxon>
    </lineage>
</organism>
<comment type="similarity">
    <text evidence="1">Belongs to the amidase family.</text>
</comment>
<name>A0A1S3ICD8_LINAN</name>